<dbReference type="OrthoDB" id="94604at2759"/>
<dbReference type="Proteomes" id="UP001165121">
    <property type="component" value="Unassembled WGS sequence"/>
</dbReference>
<proteinExistence type="predicted"/>
<dbReference type="EMBL" id="BSXT01000606">
    <property type="protein sequence ID" value="GMF30864.1"/>
    <property type="molecule type" value="Genomic_DNA"/>
</dbReference>
<name>A0A9W6UCS5_9STRA</name>
<evidence type="ECO:0000313" key="2">
    <source>
        <dbReference type="Proteomes" id="UP001165121"/>
    </source>
</evidence>
<evidence type="ECO:0000313" key="1">
    <source>
        <dbReference type="EMBL" id="GMF30864.1"/>
    </source>
</evidence>
<protein>
    <submittedName>
        <fullName evidence="1">Unnamed protein product</fullName>
    </submittedName>
</protein>
<gene>
    <name evidence="1" type="ORF">Pfra01_000692800</name>
</gene>
<comment type="caution">
    <text evidence="1">The sequence shown here is derived from an EMBL/GenBank/DDBJ whole genome shotgun (WGS) entry which is preliminary data.</text>
</comment>
<organism evidence="1 2">
    <name type="scientific">Phytophthora fragariaefolia</name>
    <dbReference type="NCBI Taxonomy" id="1490495"/>
    <lineage>
        <taxon>Eukaryota</taxon>
        <taxon>Sar</taxon>
        <taxon>Stramenopiles</taxon>
        <taxon>Oomycota</taxon>
        <taxon>Peronosporomycetes</taxon>
        <taxon>Peronosporales</taxon>
        <taxon>Peronosporaceae</taxon>
        <taxon>Phytophthora</taxon>
    </lineage>
</organism>
<accession>A0A9W6UCS5</accession>
<dbReference type="AlphaFoldDB" id="A0A9W6UCS5"/>
<reference evidence="1" key="1">
    <citation type="submission" date="2023-04" db="EMBL/GenBank/DDBJ databases">
        <title>Phytophthora fragariaefolia NBRC 109709.</title>
        <authorList>
            <person name="Ichikawa N."/>
            <person name="Sato H."/>
            <person name="Tonouchi N."/>
        </authorList>
    </citation>
    <scope>NUCLEOTIDE SEQUENCE</scope>
    <source>
        <strain evidence="1">NBRC 109709</strain>
    </source>
</reference>
<keyword evidence="2" id="KW-1185">Reference proteome</keyword>
<sequence>MVSIYTAKENQATIALVQAGSSIFAVVEASGVHDRTIRKWLVAAKEWKPLTAARPGPKPFLPEAGEQHLYDWAVRRQLVGRPEGKSHIMRKAQEIGIAL</sequence>